<feature type="region of interest" description="Disordered" evidence="1">
    <location>
        <begin position="280"/>
        <end position="326"/>
    </location>
</feature>
<organism evidence="2 3">
    <name type="scientific">Porcisia hertigi</name>
    <dbReference type="NCBI Taxonomy" id="2761500"/>
    <lineage>
        <taxon>Eukaryota</taxon>
        <taxon>Discoba</taxon>
        <taxon>Euglenozoa</taxon>
        <taxon>Kinetoplastea</taxon>
        <taxon>Metakinetoplastina</taxon>
        <taxon>Trypanosomatida</taxon>
        <taxon>Trypanosomatidae</taxon>
        <taxon>Leishmaniinae</taxon>
        <taxon>Porcisia</taxon>
    </lineage>
</organism>
<dbReference type="AlphaFoldDB" id="A0A836L0E3"/>
<proteinExistence type="predicted"/>
<evidence type="ECO:0000313" key="2">
    <source>
        <dbReference type="EMBL" id="KAG5493941.1"/>
    </source>
</evidence>
<evidence type="ECO:0000313" key="3">
    <source>
        <dbReference type="Proteomes" id="UP000674318"/>
    </source>
</evidence>
<keyword evidence="3" id="KW-1185">Reference proteome</keyword>
<name>A0A836L0E3_9TRYP</name>
<dbReference type="KEGG" id="phet:94287896"/>
<evidence type="ECO:0000256" key="1">
    <source>
        <dbReference type="SAM" id="MobiDB-lite"/>
    </source>
</evidence>
<accession>A0A836L0E3</accession>
<dbReference type="GeneID" id="94287896"/>
<reference evidence="2 3" key="1">
    <citation type="submission" date="2021-02" db="EMBL/GenBank/DDBJ databases">
        <title>Porcisia hertigi Genome sequencing and assembly.</title>
        <authorList>
            <person name="Almutairi H."/>
            <person name="Gatherer D."/>
        </authorList>
    </citation>
    <scope>NUCLEOTIDE SEQUENCE [LARGE SCALE GENOMIC DNA]</scope>
    <source>
        <strain evidence="2 3">C119</strain>
    </source>
</reference>
<sequence length="326" mass="36386">MVVVVFDADALSAWKLRLRDVARTNDMHTEQVLSCLDSLETLGCIQDDQPILPISKCDSLEDFAAAPPSNSTRISTGTQLWTVRPINYSHYVLNKVRRGRQVKKITRRLGDLAADLHSVGHDLWRILQTLTARHSLTTSPECPDTHKVKTLDSAACVKTTVAPPSASDVSPALSMSSYRALRSLFGNLPAFNADSLRRWSKLKTLSELAKATNELPTSSDTRLDASVQTPVEFVTHVTQTEASCQKLPFLCRHCRQDSRAEYDVNKEKMQLMQTRDISVPIGGGKRFTPLANPNVPSMDHTHSTRTFLPERSGPRRPQRRHRLPGL</sequence>
<protein>
    <submittedName>
        <fullName evidence="2">Uncharacterized protein</fullName>
    </submittedName>
</protein>
<comment type="caution">
    <text evidence="2">The sequence shown here is derived from an EMBL/GenBank/DDBJ whole genome shotgun (WGS) entry which is preliminary data.</text>
</comment>
<dbReference type="OrthoDB" id="261620at2759"/>
<dbReference type="RefSeq" id="XP_067753976.1">
    <property type="nucleotide sequence ID" value="XM_067897819.1"/>
</dbReference>
<gene>
    <name evidence="2" type="ORF">JKF63_01773</name>
</gene>
<feature type="compositionally biased region" description="Basic residues" evidence="1">
    <location>
        <begin position="314"/>
        <end position="326"/>
    </location>
</feature>
<dbReference type="EMBL" id="JAFJZO010000034">
    <property type="protein sequence ID" value="KAG5493941.1"/>
    <property type="molecule type" value="Genomic_DNA"/>
</dbReference>
<dbReference type="Proteomes" id="UP000674318">
    <property type="component" value="Unassembled WGS sequence"/>
</dbReference>